<feature type="region of interest" description="Disordered" evidence="1">
    <location>
        <begin position="309"/>
        <end position="353"/>
    </location>
</feature>
<sequence length="694" mass="77023">MDGISLNDSLTHSLNLPPCDIDVFSGDFLSWPTFRDFFSAVYINNSRLSEIEKLCHLLKKTSGEARDIVSKFPLMHKSFNLAWKALKEAYDNVRILVNNQLKVLFDLPVLENESSSGLKNLQRGINSCVSAMVIYDVPTDGWDPILVFLCLQRLPQQTVTLWEQSVKNKSALSSWNDLNNFLSERVQTLTCLRDIKGIADSKKVDNKKVRAHFTNAASSRSTNSANSNRSSPEKTCVLCPSQSHHLRSCPEFRNRSLSDRLSIVKRHHCCINCLSRGHDVKNCSSTHSCAKCNRRHHTLLHREAFQVSRSANNVPPSSHGPSGSAPAPRLPETANFNPNLPSTSSGQQSSSVNRQVFHTSQNRTVLLGTAMVNIVHQGMTYPARALIDPASEASFISARLQQRLGISTTSTQATVSGVNQTVSTLSRKLCSFGISSSIDSSVLMKITALVVPTISGNLPSFVVSTEFSSRLPNLRLADTQLFDCRPVDMLLGADIYPKILLQGMQSNIMGSLIAQNTVFGWIITGPISSSNIRVFSTNVAYSEEDALNKTLLRFWELEEVPKRSILSPAEKYSIHLEAASDLSTTTFLAAFHRFISRRGCPKTVFSDNGTNFVGASREFEREFKSLVHESRDRRDIQTDDLVVIRQEQLSPTSWKLGRVINVFPGTDGRVRVADVKTENGIVRRPVVKLVALTN</sequence>
<dbReference type="InterPro" id="IPR036397">
    <property type="entry name" value="RNaseH_sf"/>
</dbReference>
<dbReference type="GeneID" id="131802172"/>
<keyword evidence="3" id="KW-1185">Reference proteome</keyword>
<evidence type="ECO:0000313" key="4">
    <source>
        <dbReference type="RefSeq" id="XP_058977743.1"/>
    </source>
</evidence>
<reference evidence="4" key="1">
    <citation type="submission" date="2025-08" db="UniProtKB">
        <authorList>
            <consortium name="RefSeq"/>
        </authorList>
    </citation>
    <scope>IDENTIFICATION</scope>
    <source>
        <strain evidence="4">Aabys</strain>
        <tissue evidence="4">Whole body</tissue>
    </source>
</reference>
<dbReference type="PANTHER" id="PTHR47331:SF5">
    <property type="entry name" value="RIBONUCLEASE H"/>
    <property type="match status" value="1"/>
</dbReference>
<organism evidence="3 4">
    <name type="scientific">Musca domestica</name>
    <name type="common">House fly</name>
    <dbReference type="NCBI Taxonomy" id="7370"/>
    <lineage>
        <taxon>Eukaryota</taxon>
        <taxon>Metazoa</taxon>
        <taxon>Ecdysozoa</taxon>
        <taxon>Arthropoda</taxon>
        <taxon>Hexapoda</taxon>
        <taxon>Insecta</taxon>
        <taxon>Pterygota</taxon>
        <taxon>Neoptera</taxon>
        <taxon>Endopterygota</taxon>
        <taxon>Diptera</taxon>
        <taxon>Brachycera</taxon>
        <taxon>Muscomorpha</taxon>
        <taxon>Muscoidea</taxon>
        <taxon>Muscidae</taxon>
        <taxon>Musca</taxon>
    </lineage>
</organism>
<dbReference type="InterPro" id="IPR040676">
    <property type="entry name" value="DUF5641"/>
</dbReference>
<name>A0ABM3UW39_MUSDO</name>
<dbReference type="Gene3D" id="3.30.420.10">
    <property type="entry name" value="Ribonuclease H-like superfamily/Ribonuclease H"/>
    <property type="match status" value="1"/>
</dbReference>
<proteinExistence type="predicted"/>
<dbReference type="InterPro" id="IPR005312">
    <property type="entry name" value="DUF1759"/>
</dbReference>
<evidence type="ECO:0000256" key="1">
    <source>
        <dbReference type="SAM" id="MobiDB-lite"/>
    </source>
</evidence>
<evidence type="ECO:0000259" key="2">
    <source>
        <dbReference type="Pfam" id="PF18701"/>
    </source>
</evidence>
<gene>
    <name evidence="4" type="primary">LOC131802172</name>
</gene>
<protein>
    <submittedName>
        <fullName evidence="4">Uncharacterized protein LOC131802172</fullName>
    </submittedName>
</protein>
<dbReference type="PANTHER" id="PTHR47331">
    <property type="entry name" value="PHD-TYPE DOMAIN-CONTAINING PROTEIN"/>
    <property type="match status" value="1"/>
</dbReference>
<feature type="compositionally biased region" description="Low complexity" evidence="1">
    <location>
        <begin position="315"/>
        <end position="327"/>
    </location>
</feature>
<dbReference type="Pfam" id="PF03564">
    <property type="entry name" value="DUF1759"/>
    <property type="match status" value="1"/>
</dbReference>
<dbReference type="RefSeq" id="XP_058977743.1">
    <property type="nucleotide sequence ID" value="XM_059121760.1"/>
</dbReference>
<accession>A0ABM3UW39</accession>
<feature type="domain" description="DUF5641" evidence="2">
    <location>
        <begin position="630"/>
        <end position="692"/>
    </location>
</feature>
<dbReference type="Proteomes" id="UP001652621">
    <property type="component" value="Unplaced"/>
</dbReference>
<dbReference type="SUPFAM" id="SSF53098">
    <property type="entry name" value="Ribonuclease H-like"/>
    <property type="match status" value="1"/>
</dbReference>
<feature type="compositionally biased region" description="Low complexity" evidence="1">
    <location>
        <begin position="342"/>
        <end position="351"/>
    </location>
</feature>
<evidence type="ECO:0000313" key="3">
    <source>
        <dbReference type="Proteomes" id="UP001652621"/>
    </source>
</evidence>
<dbReference type="InterPro" id="IPR012337">
    <property type="entry name" value="RNaseH-like_sf"/>
</dbReference>
<dbReference type="Pfam" id="PF18701">
    <property type="entry name" value="DUF5641"/>
    <property type="match status" value="1"/>
</dbReference>